<feature type="compositionally biased region" description="Polar residues" evidence="6">
    <location>
        <begin position="83"/>
        <end position="97"/>
    </location>
</feature>
<protein>
    <submittedName>
        <fullName evidence="8">Zn(2)-C6 fungal-type DNA-binding domain protein</fullName>
    </submittedName>
</protein>
<keyword evidence="5" id="KW-0539">Nucleus</keyword>
<keyword evidence="4" id="KW-0804">Transcription</keyword>
<keyword evidence="2" id="KW-0805">Transcription regulation</keyword>
<evidence type="ECO:0000256" key="1">
    <source>
        <dbReference type="ARBA" id="ARBA00004123"/>
    </source>
</evidence>
<dbReference type="OrthoDB" id="5278208at2759"/>
<comment type="caution">
    <text evidence="8">The sequence shown here is derived from an EMBL/GenBank/DDBJ whole genome shotgun (WGS) entry which is preliminary data.</text>
</comment>
<dbReference type="PROSITE" id="PS50048">
    <property type="entry name" value="ZN2_CY6_FUNGAL_2"/>
    <property type="match status" value="1"/>
</dbReference>
<dbReference type="PANTHER" id="PTHR37534:SF10">
    <property type="entry name" value="ZN(II)2CYS6 TRANSCRIPTION FACTOR (EUROFUNG)"/>
    <property type="match status" value="1"/>
</dbReference>
<feature type="region of interest" description="Disordered" evidence="6">
    <location>
        <begin position="77"/>
        <end position="150"/>
    </location>
</feature>
<evidence type="ECO:0000256" key="2">
    <source>
        <dbReference type="ARBA" id="ARBA00023015"/>
    </source>
</evidence>
<dbReference type="GO" id="GO:0005634">
    <property type="term" value="C:nucleus"/>
    <property type="evidence" value="ECO:0007669"/>
    <property type="project" value="UniProtKB-SubCell"/>
</dbReference>
<dbReference type="Pfam" id="PF00172">
    <property type="entry name" value="Zn_clus"/>
    <property type="match status" value="1"/>
</dbReference>
<evidence type="ECO:0000256" key="4">
    <source>
        <dbReference type="ARBA" id="ARBA00023163"/>
    </source>
</evidence>
<evidence type="ECO:0000313" key="9">
    <source>
        <dbReference type="Proteomes" id="UP000242877"/>
    </source>
</evidence>
<dbReference type="AlphaFoldDB" id="A0A167XZ42"/>
<dbReference type="PROSITE" id="PS00463">
    <property type="entry name" value="ZN2_CY6_FUNGAL_1"/>
    <property type="match status" value="1"/>
</dbReference>
<dbReference type="GO" id="GO:0045944">
    <property type="term" value="P:positive regulation of transcription by RNA polymerase II"/>
    <property type="evidence" value="ECO:0007669"/>
    <property type="project" value="TreeGrafter"/>
</dbReference>
<feature type="compositionally biased region" description="Polar residues" evidence="6">
    <location>
        <begin position="126"/>
        <end position="135"/>
    </location>
</feature>
<dbReference type="Gene3D" id="4.10.240.10">
    <property type="entry name" value="Zn(2)-C6 fungal-type DNA-binding domain"/>
    <property type="match status" value="1"/>
</dbReference>
<dbReference type="CDD" id="cd00067">
    <property type="entry name" value="GAL4"/>
    <property type="match status" value="1"/>
</dbReference>
<evidence type="ECO:0000256" key="3">
    <source>
        <dbReference type="ARBA" id="ARBA00023125"/>
    </source>
</evidence>
<name>A0A167XZ42_9EURO</name>
<organism evidence="8 9">
    <name type="scientific">Ascosphaera apis ARSEF 7405</name>
    <dbReference type="NCBI Taxonomy" id="392613"/>
    <lineage>
        <taxon>Eukaryota</taxon>
        <taxon>Fungi</taxon>
        <taxon>Dikarya</taxon>
        <taxon>Ascomycota</taxon>
        <taxon>Pezizomycotina</taxon>
        <taxon>Eurotiomycetes</taxon>
        <taxon>Eurotiomycetidae</taxon>
        <taxon>Onygenales</taxon>
        <taxon>Ascosphaeraceae</taxon>
        <taxon>Ascosphaera</taxon>
    </lineage>
</organism>
<gene>
    <name evidence="8" type="ORF">AAP_03751</name>
</gene>
<keyword evidence="3 8" id="KW-0238">DNA-binding</keyword>
<sequence>MTTDRSGSERHSTSPTLMRAGCSKDQSLSETTEQKKHRRTRSGCFTCRSRRVKCDERRPICERCWKGKRECVYPPPQVKKQISRASLRSSSDKQPSVRTMKCESPKERPSEITTTEPDPTKCGNRIAQNPDSNAPMSRRRSSSDTSNRCHWETSVSYDGTRNLSPPSDTAQIMGETLAVDCTSRASALSIHDPGIVDVTGSAQLNHDDQLFLNYYLNEVKAEHYFLKHHMQSFLHDDLPRQASGYLPLFNAVMAFASYLYSFKQPDGKLYTFLHYYQNSLTGLLASLQNTDHHHDAMLLTVLQLASFEEYLGDWINLVVHLKAAYRMMKCQYKPEDMIRDNFHRSIFFWFSRVDVKAANIISKEPLLEQEWYDTMEDSIRADIQRNPTDLESKEALCSLMFHRAGRNLAILSSESLHDPASATSFDDSAAISDIEPQTQLLMSEIDDLLREIADSKAAIAELPKPTLPGAHVETRNNDTAESQFIQTVKSRIGLKELRLLLLCHTGNILRSVNRDELTSLALELRQEIETICRCAHRSEDGLQSLQQSLAICATFLPVEEPHITWSRRMMAIAESQGYIFPQALKEHLSTLWGKPDIIRWWLPQGEGETQLLRETKEWAEEHSLDVEVSEDAQHPKTIFTFVKAMEKGRDMP</sequence>
<dbReference type="SMART" id="SM00066">
    <property type="entry name" value="GAL4"/>
    <property type="match status" value="1"/>
</dbReference>
<dbReference type="InterPro" id="IPR021858">
    <property type="entry name" value="Fun_TF"/>
</dbReference>
<evidence type="ECO:0000259" key="7">
    <source>
        <dbReference type="PROSITE" id="PS50048"/>
    </source>
</evidence>
<dbReference type="Proteomes" id="UP000242877">
    <property type="component" value="Unassembled WGS sequence"/>
</dbReference>
<dbReference type="PANTHER" id="PTHR37534">
    <property type="entry name" value="TRANSCRIPTIONAL ACTIVATOR PROTEIN UGA3"/>
    <property type="match status" value="1"/>
</dbReference>
<accession>A0A167XZ42</accession>
<dbReference type="Pfam" id="PF11951">
    <property type="entry name" value="Fungal_trans_2"/>
    <property type="match status" value="1"/>
</dbReference>
<feature type="compositionally biased region" description="Basic and acidic residues" evidence="6">
    <location>
        <begin position="1"/>
        <end position="12"/>
    </location>
</feature>
<dbReference type="GO" id="GO:0000981">
    <property type="term" value="F:DNA-binding transcription factor activity, RNA polymerase II-specific"/>
    <property type="evidence" value="ECO:0007669"/>
    <property type="project" value="InterPro"/>
</dbReference>
<feature type="domain" description="Zn(2)-C6 fungal-type" evidence="7">
    <location>
        <begin position="43"/>
        <end position="73"/>
    </location>
</feature>
<evidence type="ECO:0000256" key="5">
    <source>
        <dbReference type="ARBA" id="ARBA00023242"/>
    </source>
</evidence>
<evidence type="ECO:0000313" key="8">
    <source>
        <dbReference type="EMBL" id="KZZ90656.1"/>
    </source>
</evidence>
<dbReference type="EMBL" id="AZGZ01000016">
    <property type="protein sequence ID" value="KZZ90656.1"/>
    <property type="molecule type" value="Genomic_DNA"/>
</dbReference>
<dbReference type="GO" id="GO:0000976">
    <property type="term" value="F:transcription cis-regulatory region binding"/>
    <property type="evidence" value="ECO:0007669"/>
    <property type="project" value="TreeGrafter"/>
</dbReference>
<keyword evidence="9" id="KW-1185">Reference proteome</keyword>
<proteinExistence type="predicted"/>
<feature type="region of interest" description="Disordered" evidence="6">
    <location>
        <begin position="1"/>
        <end position="41"/>
    </location>
</feature>
<feature type="compositionally biased region" description="Basic and acidic residues" evidence="6">
    <location>
        <begin position="100"/>
        <end position="110"/>
    </location>
</feature>
<dbReference type="InterPro" id="IPR036864">
    <property type="entry name" value="Zn2-C6_fun-type_DNA-bd_sf"/>
</dbReference>
<dbReference type="VEuPathDB" id="FungiDB:AAP_03751"/>
<evidence type="ECO:0000256" key="6">
    <source>
        <dbReference type="SAM" id="MobiDB-lite"/>
    </source>
</evidence>
<dbReference type="SUPFAM" id="SSF57701">
    <property type="entry name" value="Zn2/Cys6 DNA-binding domain"/>
    <property type="match status" value="1"/>
</dbReference>
<dbReference type="InterPro" id="IPR001138">
    <property type="entry name" value="Zn2Cys6_DnaBD"/>
</dbReference>
<dbReference type="GO" id="GO:0008270">
    <property type="term" value="F:zinc ion binding"/>
    <property type="evidence" value="ECO:0007669"/>
    <property type="project" value="InterPro"/>
</dbReference>
<comment type="subcellular location">
    <subcellularLocation>
        <location evidence="1">Nucleus</location>
    </subcellularLocation>
</comment>
<reference evidence="8 9" key="1">
    <citation type="journal article" date="2016" name="Genome Biol. Evol.">
        <title>Divergent and convergent evolution of fungal pathogenicity.</title>
        <authorList>
            <person name="Shang Y."/>
            <person name="Xiao G."/>
            <person name="Zheng P."/>
            <person name="Cen K."/>
            <person name="Zhan S."/>
            <person name="Wang C."/>
        </authorList>
    </citation>
    <scope>NUCLEOTIDE SEQUENCE [LARGE SCALE GENOMIC DNA]</scope>
    <source>
        <strain evidence="8 9">ARSEF 7405</strain>
    </source>
</reference>